<keyword evidence="2" id="KW-1185">Reference proteome</keyword>
<dbReference type="EMBL" id="JAIQCJ010001628">
    <property type="protein sequence ID" value="KAJ8788261.1"/>
    <property type="molecule type" value="Genomic_DNA"/>
</dbReference>
<name>A0AB34H641_ESCRO</name>
<evidence type="ECO:0000313" key="1">
    <source>
        <dbReference type="EMBL" id="KAJ8788261.1"/>
    </source>
</evidence>
<protein>
    <submittedName>
        <fullName evidence="1">Uncharacterized protein</fullName>
    </submittedName>
</protein>
<gene>
    <name evidence="1" type="ORF">J1605_022555</name>
</gene>
<comment type="caution">
    <text evidence="1">The sequence shown here is derived from an EMBL/GenBank/DDBJ whole genome shotgun (WGS) entry which is preliminary data.</text>
</comment>
<dbReference type="AlphaFoldDB" id="A0AB34H641"/>
<evidence type="ECO:0000313" key="2">
    <source>
        <dbReference type="Proteomes" id="UP001159641"/>
    </source>
</evidence>
<organism evidence="1 2">
    <name type="scientific">Eschrichtius robustus</name>
    <name type="common">California gray whale</name>
    <name type="synonym">Eschrichtius gibbosus</name>
    <dbReference type="NCBI Taxonomy" id="9764"/>
    <lineage>
        <taxon>Eukaryota</taxon>
        <taxon>Metazoa</taxon>
        <taxon>Chordata</taxon>
        <taxon>Craniata</taxon>
        <taxon>Vertebrata</taxon>
        <taxon>Euteleostomi</taxon>
        <taxon>Mammalia</taxon>
        <taxon>Eutheria</taxon>
        <taxon>Laurasiatheria</taxon>
        <taxon>Artiodactyla</taxon>
        <taxon>Whippomorpha</taxon>
        <taxon>Cetacea</taxon>
        <taxon>Mysticeti</taxon>
        <taxon>Eschrichtiidae</taxon>
        <taxon>Eschrichtius</taxon>
    </lineage>
</organism>
<accession>A0AB34H641</accession>
<dbReference type="Proteomes" id="UP001159641">
    <property type="component" value="Unassembled WGS sequence"/>
</dbReference>
<proteinExistence type="predicted"/>
<sequence>MVSAASPSNVVVQVGLQVHVNTQPREPEPSLDKTREIWASLVAQWLRICPPMRGTRVRALVWEDPTCRGATRPVSHNY</sequence>
<reference evidence="1 2" key="1">
    <citation type="submission" date="2022-11" db="EMBL/GenBank/DDBJ databases">
        <title>Whole genome sequence of Eschrichtius robustus ER-17-0199.</title>
        <authorList>
            <person name="Bruniche-Olsen A."/>
            <person name="Black A.N."/>
            <person name="Fields C.J."/>
            <person name="Walden K."/>
            <person name="Dewoody J.A."/>
        </authorList>
    </citation>
    <scope>NUCLEOTIDE SEQUENCE [LARGE SCALE GENOMIC DNA]</scope>
    <source>
        <strain evidence="1">ER-17-0199</strain>
        <tissue evidence="1">Blubber</tissue>
    </source>
</reference>